<dbReference type="SMART" id="SM00320">
    <property type="entry name" value="WD40"/>
    <property type="match status" value="5"/>
</dbReference>
<proteinExistence type="predicted"/>
<evidence type="ECO:0000313" key="5">
    <source>
        <dbReference type="Proteomes" id="UP000007431"/>
    </source>
</evidence>
<sequence length="440" mass="46844">MSSSSSSSRVILPIVTAQPSFPDVVREVDDGIIPSEQIWVSCYRCVPPTSVHAKIDVTLDARDRNLVLFNTVEGDVKLEKGLNGVSRQTYMSGCPSLNIPPTTLTLASQEYVDPERADLQKPHRITALAVAPDGSTFASGFLDGSIHLYPITNEGLNRPLTEPPFKPYAEGIKTVPAKSISRAHLSTVTTLSYFASSRAILSGGIDFTLQVHPSPVPTELGRLTPTRTLKGHSRTVTGAHPISATGAVSVSADGTVRQWDVEEGEQVGMHIAATGVAALAGEIMRTRPSEALMALADGRAQLIDLRAEHGQGGFITPRPTAFGAGSAIDAIDNLFAIGSSRGVAAVHDRRRPDVVLFEFVRNEGEGAAVGALAFLDTSRLAVATADGLPFIVNTTDTDRNELSVERELIGADCDAVRCLSRRGNELWAGGDDGVVRRYVV</sequence>
<keyword evidence="1 3" id="KW-0853">WD repeat</keyword>
<protein>
    <submittedName>
        <fullName evidence="4">Uncharacterized protein</fullName>
    </submittedName>
</protein>
<organism evidence="5">
    <name type="scientific">Schizophyllum commune (strain H4-8 / FGSC 9210)</name>
    <name type="common">Split gill fungus</name>
    <dbReference type="NCBI Taxonomy" id="578458"/>
    <lineage>
        <taxon>Eukaryota</taxon>
        <taxon>Fungi</taxon>
        <taxon>Dikarya</taxon>
        <taxon>Basidiomycota</taxon>
        <taxon>Agaricomycotina</taxon>
        <taxon>Agaricomycetes</taxon>
        <taxon>Agaricomycetidae</taxon>
        <taxon>Agaricales</taxon>
        <taxon>Schizophyllaceae</taxon>
        <taxon>Schizophyllum</taxon>
    </lineage>
</organism>
<feature type="repeat" description="WD" evidence="3">
    <location>
        <begin position="229"/>
        <end position="269"/>
    </location>
</feature>
<accession>D8QDX0</accession>
<dbReference type="VEuPathDB" id="FungiDB:SCHCODRAFT_02636997"/>
<dbReference type="OMA" id="CNWNEAL"/>
<keyword evidence="5" id="KW-1185">Reference proteome</keyword>
<dbReference type="InterPro" id="IPR036322">
    <property type="entry name" value="WD40_repeat_dom_sf"/>
</dbReference>
<dbReference type="InterPro" id="IPR015943">
    <property type="entry name" value="WD40/YVTN_repeat-like_dom_sf"/>
</dbReference>
<dbReference type="EMBL" id="GL377310">
    <property type="protein sequence ID" value="EFI93753.1"/>
    <property type="molecule type" value="Genomic_DNA"/>
</dbReference>
<evidence type="ECO:0000256" key="2">
    <source>
        <dbReference type="ARBA" id="ARBA00022737"/>
    </source>
</evidence>
<evidence type="ECO:0000256" key="3">
    <source>
        <dbReference type="PROSITE-ProRule" id="PRU00221"/>
    </source>
</evidence>
<name>D8QDX0_SCHCM</name>
<dbReference type="PROSITE" id="PS50082">
    <property type="entry name" value="WD_REPEATS_2"/>
    <property type="match status" value="1"/>
</dbReference>
<dbReference type="InParanoid" id="D8QDX0"/>
<evidence type="ECO:0000313" key="4">
    <source>
        <dbReference type="EMBL" id="EFI93753.1"/>
    </source>
</evidence>
<dbReference type="Gene3D" id="2.130.10.10">
    <property type="entry name" value="YVTN repeat-like/Quinoprotein amine dehydrogenase"/>
    <property type="match status" value="2"/>
</dbReference>
<dbReference type="Pfam" id="PF00400">
    <property type="entry name" value="WD40"/>
    <property type="match status" value="2"/>
</dbReference>
<keyword evidence="2" id="KW-0677">Repeat</keyword>
<dbReference type="AlphaFoldDB" id="D8QDX0"/>
<dbReference type="Proteomes" id="UP000007431">
    <property type="component" value="Unassembled WGS sequence"/>
</dbReference>
<gene>
    <name evidence="4" type="ORF">SCHCODRAFT_70013</name>
</gene>
<dbReference type="PANTHER" id="PTHR22847">
    <property type="entry name" value="WD40 REPEAT PROTEIN"/>
    <property type="match status" value="1"/>
</dbReference>
<reference evidence="4 5" key="1">
    <citation type="journal article" date="2010" name="Nat. Biotechnol.">
        <title>Genome sequence of the model mushroom Schizophyllum commune.</title>
        <authorList>
            <person name="Ohm R.A."/>
            <person name="de Jong J.F."/>
            <person name="Lugones L.G."/>
            <person name="Aerts A."/>
            <person name="Kothe E."/>
            <person name="Stajich J.E."/>
            <person name="de Vries R.P."/>
            <person name="Record E."/>
            <person name="Levasseur A."/>
            <person name="Baker S.E."/>
            <person name="Bartholomew K.A."/>
            <person name="Coutinho P.M."/>
            <person name="Erdmann S."/>
            <person name="Fowler T.J."/>
            <person name="Gathman A.C."/>
            <person name="Lombard V."/>
            <person name="Henrissat B."/>
            <person name="Knabe N."/>
            <person name="Kuees U."/>
            <person name="Lilly W.W."/>
            <person name="Lindquist E."/>
            <person name="Lucas S."/>
            <person name="Magnuson J.K."/>
            <person name="Piumi F."/>
            <person name="Raudaskoski M."/>
            <person name="Salamov A."/>
            <person name="Schmutz J."/>
            <person name="Schwarze F.W.M.R."/>
            <person name="vanKuyk P.A."/>
            <person name="Horton J.S."/>
            <person name="Grigoriev I.V."/>
            <person name="Woesten H.A.B."/>
        </authorList>
    </citation>
    <scope>NUCLEOTIDE SEQUENCE [LARGE SCALE GENOMIC DNA]</scope>
    <source>
        <strain evidence="5">H4-8 / FGSC 9210</strain>
    </source>
</reference>
<dbReference type="SUPFAM" id="SSF50978">
    <property type="entry name" value="WD40 repeat-like"/>
    <property type="match status" value="1"/>
</dbReference>
<dbReference type="GO" id="GO:1990234">
    <property type="term" value="C:transferase complex"/>
    <property type="evidence" value="ECO:0007669"/>
    <property type="project" value="UniProtKB-ARBA"/>
</dbReference>
<dbReference type="eggNOG" id="KOG0266">
    <property type="taxonomic scope" value="Eukaryota"/>
</dbReference>
<dbReference type="InterPro" id="IPR001680">
    <property type="entry name" value="WD40_rpt"/>
</dbReference>
<dbReference type="PANTHER" id="PTHR22847:SF637">
    <property type="entry name" value="WD REPEAT DOMAIN 5B"/>
    <property type="match status" value="1"/>
</dbReference>
<evidence type="ECO:0000256" key="1">
    <source>
        <dbReference type="ARBA" id="ARBA00022574"/>
    </source>
</evidence>
<dbReference type="HOGENOM" id="CLU_037051_3_0_1"/>
<dbReference type="STRING" id="578458.D8QDX0"/>